<evidence type="ECO:0000313" key="2">
    <source>
        <dbReference type="Proteomes" id="UP000297734"/>
    </source>
</evidence>
<evidence type="ECO:0000313" key="1">
    <source>
        <dbReference type="EMBL" id="TFY86630.1"/>
    </source>
</evidence>
<proteinExistence type="predicted"/>
<keyword evidence="2" id="KW-1185">Reference proteome</keyword>
<protein>
    <submittedName>
        <fullName evidence="1">Uncharacterized protein</fullName>
    </submittedName>
</protein>
<gene>
    <name evidence="1" type="ORF">DYL61_27485</name>
</gene>
<dbReference type="Proteomes" id="UP000297734">
    <property type="component" value="Unassembled WGS sequence"/>
</dbReference>
<dbReference type="EMBL" id="QUZT01000079">
    <property type="protein sequence ID" value="TFY86630.1"/>
    <property type="molecule type" value="Genomic_DNA"/>
</dbReference>
<name>A0A4Z0AJP8_9PSED</name>
<comment type="caution">
    <text evidence="1">The sequence shown here is derived from an EMBL/GenBank/DDBJ whole genome shotgun (WGS) entry which is preliminary data.</text>
</comment>
<accession>A0A4Z0AJP8</accession>
<reference evidence="1 2" key="1">
    <citation type="journal article" date="2019" name="Syst. Appl. Microbiol.">
        <title>New species of pathogenic Pseudomonas isolated from citrus in Tunisia: Proposal of Pseudomonas kairouanensis sp. nov. and Pseudomonas nabeulensis sp. nov.</title>
        <authorList>
            <person name="Oueslati M."/>
            <person name="Mulet M."/>
            <person name="Gomila M."/>
            <person name="Berge O."/>
            <person name="Hajlaoui M.R."/>
            <person name="Lalucat J."/>
            <person name="Sadfi-Zouaoui N."/>
            <person name="Garcia-Valdes E."/>
        </authorList>
    </citation>
    <scope>NUCLEOTIDE SEQUENCE [LARGE SCALE GENOMIC DNA]</scope>
    <source>
        <strain evidence="1 2">E10B</strain>
    </source>
</reference>
<organism evidence="1 2">
    <name type="scientific">Pseudomonas nabeulensis</name>
    <dbReference type="NCBI Taxonomy" id="2293833"/>
    <lineage>
        <taxon>Bacteria</taxon>
        <taxon>Pseudomonadati</taxon>
        <taxon>Pseudomonadota</taxon>
        <taxon>Gammaproteobacteria</taxon>
        <taxon>Pseudomonadales</taxon>
        <taxon>Pseudomonadaceae</taxon>
        <taxon>Pseudomonas</taxon>
    </lineage>
</organism>
<sequence>MFNIESQYNYLNYEDRALVSQMYAYAQSQGADLAYVDRVAFALGTYRYFDDGRRIFNSNSGHHYDKQGHQLRYDYLEKDAAAATRILNGMAINTTRFDQGFLRHILDPGYGALAGMGDSLGFLEKMVSKFSNEDAELSVLGSEFATYVPKDVKDKIVITRSKEVMFTLPEPNHIRHNGVWTITEKGWAAGYTMDKAGRPRAPAPIPEGQARVRKTVEARNLRAQERAFLEALSRSRDLPHWLTSLLKALRNSGGP</sequence>
<dbReference type="AlphaFoldDB" id="A0A4Z0AJP8"/>